<gene>
    <name evidence="2" type="ORF">R1sor_010056</name>
</gene>
<reference evidence="2 3" key="1">
    <citation type="submission" date="2024-09" db="EMBL/GenBank/DDBJ databases">
        <title>Chromosome-scale assembly of Riccia sorocarpa.</title>
        <authorList>
            <person name="Paukszto L."/>
        </authorList>
    </citation>
    <scope>NUCLEOTIDE SEQUENCE [LARGE SCALE GENOMIC DNA]</scope>
    <source>
        <strain evidence="2">LP-2024</strain>
        <tissue evidence="2">Aerial parts of the thallus</tissue>
    </source>
</reference>
<dbReference type="EMBL" id="JBJQOH010000002">
    <property type="protein sequence ID" value="KAL3695980.1"/>
    <property type="molecule type" value="Genomic_DNA"/>
</dbReference>
<dbReference type="Proteomes" id="UP001633002">
    <property type="component" value="Unassembled WGS sequence"/>
</dbReference>
<name>A0ABD3I0G9_9MARC</name>
<sequence length="237" mass="27704">MDPEFEDSQECSNELLKAFALFMELQQAGAKKMRSTKTLQTMVDKYDRFNGRNITKFLRAYKCEMELNRVPDSEMIESFELVVVPEIRNQVKVLTRVHAVLKDGFFDDDEDRVTKRSFLEWIEQQPGRNLTPNDLLREFEARFLQLSPMEKLTIDMRKTELFLLVADEVLENKLSLLLADSNAEDLRLSADKGDNRDTLIDELMKTMKELKVDIAELKRKQSPTRAPPRRDLPRLCI</sequence>
<feature type="region of interest" description="Disordered" evidence="1">
    <location>
        <begin position="218"/>
        <end position="237"/>
    </location>
</feature>
<feature type="compositionally biased region" description="Basic and acidic residues" evidence="1">
    <location>
        <begin position="228"/>
        <end position="237"/>
    </location>
</feature>
<evidence type="ECO:0000256" key="1">
    <source>
        <dbReference type="SAM" id="MobiDB-lite"/>
    </source>
</evidence>
<organism evidence="2 3">
    <name type="scientific">Riccia sorocarpa</name>
    <dbReference type="NCBI Taxonomy" id="122646"/>
    <lineage>
        <taxon>Eukaryota</taxon>
        <taxon>Viridiplantae</taxon>
        <taxon>Streptophyta</taxon>
        <taxon>Embryophyta</taxon>
        <taxon>Marchantiophyta</taxon>
        <taxon>Marchantiopsida</taxon>
        <taxon>Marchantiidae</taxon>
        <taxon>Marchantiales</taxon>
        <taxon>Ricciaceae</taxon>
        <taxon>Riccia</taxon>
    </lineage>
</organism>
<protein>
    <submittedName>
        <fullName evidence="2">Uncharacterized protein</fullName>
    </submittedName>
</protein>
<comment type="caution">
    <text evidence="2">The sequence shown here is derived from an EMBL/GenBank/DDBJ whole genome shotgun (WGS) entry which is preliminary data.</text>
</comment>
<dbReference type="AlphaFoldDB" id="A0ABD3I0G9"/>
<evidence type="ECO:0000313" key="3">
    <source>
        <dbReference type="Proteomes" id="UP001633002"/>
    </source>
</evidence>
<proteinExistence type="predicted"/>
<accession>A0ABD3I0G9</accession>
<evidence type="ECO:0000313" key="2">
    <source>
        <dbReference type="EMBL" id="KAL3695980.1"/>
    </source>
</evidence>
<keyword evidence="3" id="KW-1185">Reference proteome</keyword>